<evidence type="ECO:0000313" key="2">
    <source>
        <dbReference type="EMBL" id="KAH7357978.1"/>
    </source>
</evidence>
<proteinExistence type="predicted"/>
<dbReference type="OrthoDB" id="3549294at2759"/>
<evidence type="ECO:0000313" key="3">
    <source>
        <dbReference type="Proteomes" id="UP000813385"/>
    </source>
</evidence>
<reference evidence="2" key="1">
    <citation type="journal article" date="2021" name="Nat. Commun.">
        <title>Genetic determinants of endophytism in the Arabidopsis root mycobiome.</title>
        <authorList>
            <person name="Mesny F."/>
            <person name="Miyauchi S."/>
            <person name="Thiergart T."/>
            <person name="Pickel B."/>
            <person name="Atanasova L."/>
            <person name="Karlsson M."/>
            <person name="Huettel B."/>
            <person name="Barry K.W."/>
            <person name="Haridas S."/>
            <person name="Chen C."/>
            <person name="Bauer D."/>
            <person name="Andreopoulos W."/>
            <person name="Pangilinan J."/>
            <person name="LaButti K."/>
            <person name="Riley R."/>
            <person name="Lipzen A."/>
            <person name="Clum A."/>
            <person name="Drula E."/>
            <person name="Henrissat B."/>
            <person name="Kohler A."/>
            <person name="Grigoriev I.V."/>
            <person name="Martin F.M."/>
            <person name="Hacquard S."/>
        </authorList>
    </citation>
    <scope>NUCLEOTIDE SEQUENCE</scope>
    <source>
        <strain evidence="2">MPI-CAGE-AT-0016</strain>
    </source>
</reference>
<feature type="region of interest" description="Disordered" evidence="1">
    <location>
        <begin position="62"/>
        <end position="84"/>
    </location>
</feature>
<dbReference type="AlphaFoldDB" id="A0A8K0X0T2"/>
<gene>
    <name evidence="2" type="ORF">B0T11DRAFT_98431</name>
</gene>
<comment type="caution">
    <text evidence="2">The sequence shown here is derived from an EMBL/GenBank/DDBJ whole genome shotgun (WGS) entry which is preliminary data.</text>
</comment>
<keyword evidence="3" id="KW-1185">Reference proteome</keyword>
<accession>A0A8K0X0T2</accession>
<dbReference type="Proteomes" id="UP000813385">
    <property type="component" value="Unassembled WGS sequence"/>
</dbReference>
<sequence>MMRYLGCPMSGRMACTKKQGVLLPLADETAVGGVACRMPSGGKVPGVNNTCLSSALCSPGYLEPPPSGESRNGHRGQIPEHQQSPKPAIQWLLAHPQNSPSPTTHSMDDEQTARAEIYQRSRRRWDRVRQQTKEQWPGTDLPDSLFDVGSLLHRIPAWPPRLPLQQSVTGFATWKNMDTDCSLRERKEAEQSLGRRHWDMRCRPSTSGAFDQWGERKNNGLALLTLAWAYVLNASLVER</sequence>
<organism evidence="2 3">
    <name type="scientific">Plectosphaerella cucumerina</name>
    <dbReference type="NCBI Taxonomy" id="40658"/>
    <lineage>
        <taxon>Eukaryota</taxon>
        <taxon>Fungi</taxon>
        <taxon>Dikarya</taxon>
        <taxon>Ascomycota</taxon>
        <taxon>Pezizomycotina</taxon>
        <taxon>Sordariomycetes</taxon>
        <taxon>Hypocreomycetidae</taxon>
        <taxon>Glomerellales</taxon>
        <taxon>Plectosphaerellaceae</taxon>
        <taxon>Plectosphaerella</taxon>
    </lineage>
</organism>
<dbReference type="EMBL" id="JAGPXD010000004">
    <property type="protein sequence ID" value="KAH7357978.1"/>
    <property type="molecule type" value="Genomic_DNA"/>
</dbReference>
<name>A0A8K0X0T2_9PEZI</name>
<protein>
    <submittedName>
        <fullName evidence="2">Uncharacterized protein</fullName>
    </submittedName>
</protein>
<evidence type="ECO:0000256" key="1">
    <source>
        <dbReference type="SAM" id="MobiDB-lite"/>
    </source>
</evidence>